<name>A0A0F9DRE9_9ZZZZ</name>
<dbReference type="AlphaFoldDB" id="A0A0F9DRE9"/>
<reference evidence="1" key="1">
    <citation type="journal article" date="2015" name="Nature">
        <title>Complex archaea that bridge the gap between prokaryotes and eukaryotes.</title>
        <authorList>
            <person name="Spang A."/>
            <person name="Saw J.H."/>
            <person name="Jorgensen S.L."/>
            <person name="Zaremba-Niedzwiedzka K."/>
            <person name="Martijn J."/>
            <person name="Lind A.E."/>
            <person name="van Eijk R."/>
            <person name="Schleper C."/>
            <person name="Guy L."/>
            <person name="Ettema T.J."/>
        </authorList>
    </citation>
    <scope>NUCLEOTIDE SEQUENCE</scope>
</reference>
<dbReference type="EMBL" id="LAZR01040425">
    <property type="protein sequence ID" value="KKL14523.1"/>
    <property type="molecule type" value="Genomic_DNA"/>
</dbReference>
<accession>A0A0F9DRE9</accession>
<gene>
    <name evidence="1" type="ORF">LCGC14_2514780</name>
</gene>
<proteinExistence type="predicted"/>
<evidence type="ECO:0000313" key="1">
    <source>
        <dbReference type="EMBL" id="KKL14523.1"/>
    </source>
</evidence>
<protein>
    <submittedName>
        <fullName evidence="1">Uncharacterized protein</fullName>
    </submittedName>
</protein>
<comment type="caution">
    <text evidence="1">The sequence shown here is derived from an EMBL/GenBank/DDBJ whole genome shotgun (WGS) entry which is preliminary data.</text>
</comment>
<sequence length="84" mass="9503">MSKVTDKCFGCEILHLDCGHFSEQDAIYGDEVDCPICADNEKQVKAARVEVLEEVSDIMSLCILKRYDIFQACTRINKLKEASQ</sequence>
<organism evidence="1">
    <name type="scientific">marine sediment metagenome</name>
    <dbReference type="NCBI Taxonomy" id="412755"/>
    <lineage>
        <taxon>unclassified sequences</taxon>
        <taxon>metagenomes</taxon>
        <taxon>ecological metagenomes</taxon>
    </lineage>
</organism>